<evidence type="ECO:0000313" key="3">
    <source>
        <dbReference type="Proteomes" id="UP000070700"/>
    </source>
</evidence>
<accession>A0A132BD06</accession>
<dbReference type="AlphaFoldDB" id="A0A132BD06"/>
<dbReference type="KEGG" id="psco:LY89DRAFT_723916"/>
<feature type="compositionally biased region" description="Low complexity" evidence="1">
    <location>
        <begin position="127"/>
        <end position="161"/>
    </location>
</feature>
<evidence type="ECO:0000256" key="1">
    <source>
        <dbReference type="SAM" id="MobiDB-lite"/>
    </source>
</evidence>
<gene>
    <name evidence="2" type="ORF">LY89DRAFT_723916</name>
</gene>
<dbReference type="OrthoDB" id="5388207at2759"/>
<dbReference type="RefSeq" id="XP_018064488.1">
    <property type="nucleotide sequence ID" value="XM_018218855.1"/>
</dbReference>
<dbReference type="GeneID" id="28828581"/>
<dbReference type="Proteomes" id="UP000070700">
    <property type="component" value="Unassembled WGS sequence"/>
</dbReference>
<feature type="compositionally biased region" description="Basic and acidic residues" evidence="1">
    <location>
        <begin position="231"/>
        <end position="297"/>
    </location>
</feature>
<dbReference type="STRING" id="149040.A0A132BD06"/>
<feature type="compositionally biased region" description="Low complexity" evidence="1">
    <location>
        <begin position="17"/>
        <end position="32"/>
    </location>
</feature>
<evidence type="ECO:0000313" key="2">
    <source>
        <dbReference type="EMBL" id="KUJ10133.1"/>
    </source>
</evidence>
<feature type="compositionally biased region" description="Low complexity" evidence="1">
    <location>
        <begin position="81"/>
        <end position="114"/>
    </location>
</feature>
<keyword evidence="3" id="KW-1185">Reference proteome</keyword>
<feature type="region of interest" description="Disordered" evidence="1">
    <location>
        <begin position="1"/>
        <end position="303"/>
    </location>
</feature>
<dbReference type="InParanoid" id="A0A132BD06"/>
<feature type="compositionally biased region" description="Basic and acidic residues" evidence="1">
    <location>
        <begin position="196"/>
        <end position="210"/>
    </location>
</feature>
<sequence>METVNNIASAASRAIWGESAQTGETATAAGTEPVSGKTGNVEAGEPYDKGNDGEPVNNTSSSTTTDSKLPTYLNYQKENANTDTTTSKDTTTNSSTDTPSTAPTTTPSNTTTSKMTDNTPSTSIEKPTTSSTDDSSTTAPPSNRSDPAPAAQSAANQEAIQKSTPADTTPADKNDDKEDDEATQQAGLKADGITETSKEGDHAPKFDTFKTSDGPHIGDGKNDGRVGPPIEKGDLKEFENHDGSETKKEEGEGKVEGKVAEEKHAHHGEESVKKDTESAERADSPGKEKVSLKDKIKAKLHKH</sequence>
<reference evidence="2 3" key="1">
    <citation type="submission" date="2015-10" db="EMBL/GenBank/DDBJ databases">
        <title>Full genome of DAOMC 229536 Phialocephala scopiformis, a fungal endophyte of spruce producing the potent anti-insectan compound rugulosin.</title>
        <authorList>
            <consortium name="DOE Joint Genome Institute"/>
            <person name="Walker A.K."/>
            <person name="Frasz S.L."/>
            <person name="Seifert K.A."/>
            <person name="Miller J.D."/>
            <person name="Mondo S.J."/>
            <person name="Labutti K."/>
            <person name="Lipzen A."/>
            <person name="Dockter R."/>
            <person name="Kennedy M."/>
            <person name="Grigoriev I.V."/>
            <person name="Spatafora J.W."/>
        </authorList>
    </citation>
    <scope>NUCLEOTIDE SEQUENCE [LARGE SCALE GENOMIC DNA]</scope>
    <source>
        <strain evidence="2 3">CBS 120377</strain>
    </source>
</reference>
<protein>
    <submittedName>
        <fullName evidence="2">Uncharacterized protein</fullName>
    </submittedName>
</protein>
<proteinExistence type="predicted"/>
<feature type="compositionally biased region" description="Polar residues" evidence="1">
    <location>
        <begin position="115"/>
        <end position="126"/>
    </location>
</feature>
<name>A0A132BD06_MOLSC</name>
<dbReference type="EMBL" id="KQ947430">
    <property type="protein sequence ID" value="KUJ10133.1"/>
    <property type="molecule type" value="Genomic_DNA"/>
</dbReference>
<organism evidence="2 3">
    <name type="scientific">Mollisia scopiformis</name>
    <name type="common">Conifer needle endophyte fungus</name>
    <name type="synonym">Phialocephala scopiformis</name>
    <dbReference type="NCBI Taxonomy" id="149040"/>
    <lineage>
        <taxon>Eukaryota</taxon>
        <taxon>Fungi</taxon>
        <taxon>Dikarya</taxon>
        <taxon>Ascomycota</taxon>
        <taxon>Pezizomycotina</taxon>
        <taxon>Leotiomycetes</taxon>
        <taxon>Helotiales</taxon>
        <taxon>Mollisiaceae</taxon>
        <taxon>Mollisia</taxon>
    </lineage>
</organism>